<evidence type="ECO:0000313" key="16">
    <source>
        <dbReference type="EMBL" id="ESO98207.1"/>
    </source>
</evidence>
<evidence type="ECO:0000256" key="8">
    <source>
        <dbReference type="ARBA" id="ARBA00022946"/>
    </source>
</evidence>
<evidence type="ECO:0000256" key="7">
    <source>
        <dbReference type="ARBA" id="ARBA00022832"/>
    </source>
</evidence>
<comment type="pathway">
    <text evidence="2">Lipid metabolism; fatty acid biosynthesis.</text>
</comment>
<dbReference type="InterPro" id="IPR014043">
    <property type="entry name" value="Acyl_transferase_dom"/>
</dbReference>
<dbReference type="CTD" id="20231123"/>
<organism evidence="16 17">
    <name type="scientific">Lottia gigantea</name>
    <name type="common">Giant owl limpet</name>
    <dbReference type="NCBI Taxonomy" id="225164"/>
    <lineage>
        <taxon>Eukaryota</taxon>
        <taxon>Metazoa</taxon>
        <taxon>Spiralia</taxon>
        <taxon>Lophotrochozoa</taxon>
        <taxon>Mollusca</taxon>
        <taxon>Gastropoda</taxon>
        <taxon>Patellogastropoda</taxon>
        <taxon>Lottioidea</taxon>
        <taxon>Lottiidae</taxon>
        <taxon>Lottia</taxon>
    </lineage>
</organism>
<evidence type="ECO:0000256" key="10">
    <source>
        <dbReference type="ARBA" id="ARBA00023128"/>
    </source>
</evidence>
<evidence type="ECO:0000256" key="9">
    <source>
        <dbReference type="ARBA" id="ARBA00023098"/>
    </source>
</evidence>
<comment type="similarity">
    <text evidence="12">Belongs to the type II malonyltransferase family.</text>
</comment>
<sequence>MIEEPLKEGFPSDKEFHGPAPGDQTQHAFRPKVDPSETSLLLFPGQGSQFVGMGKQLLEYQGAQEIYEAANEILGYNLLDLCLNGPKTELDKTVFCQPAVFVTSIAATQKLQELYPDVLNTCIGSAGFSVGEYAALVYSGVLPFEDALKIVKLRAEEMQKASEVVHSGMMTVFLKNESKLKQAMYAARKYCEEKLEIEDPVCGVANYISFDCKVIAGNIEALKFIQDNKNLFEIKRTIMVPVSGAFHTPLMQSARQSVVKALKKTEFSKPLFRVHSNVTAKNYKRSKDIIDLLGKQIIKPVKWEQTLHVLYARKAGENFPQTYEVGPGNQLGTMLKMVNFQAYKNYTNIPV</sequence>
<evidence type="ECO:0000256" key="14">
    <source>
        <dbReference type="SAM" id="MobiDB-lite"/>
    </source>
</evidence>
<dbReference type="EC" id="2.3.1.39" evidence="4"/>
<dbReference type="GO" id="GO:0004314">
    <property type="term" value="F:[acyl-carrier-protein] S-malonyltransferase activity"/>
    <property type="evidence" value="ECO:0007669"/>
    <property type="project" value="UniProtKB-EC"/>
</dbReference>
<dbReference type="PIRSF" id="PIRSF000446">
    <property type="entry name" value="Mct"/>
    <property type="match status" value="1"/>
</dbReference>
<evidence type="ECO:0000256" key="1">
    <source>
        <dbReference type="ARBA" id="ARBA00004173"/>
    </source>
</evidence>
<dbReference type="GeneID" id="20231123"/>
<comment type="similarity">
    <text evidence="3">Belongs to the FabD family.</text>
</comment>
<dbReference type="PANTHER" id="PTHR47170:SF2">
    <property type="entry name" value="MALONYL-COA:ACP TRANSACYLASE (MAT) DOMAIN-CONTAINING PROTEIN"/>
    <property type="match status" value="1"/>
</dbReference>
<evidence type="ECO:0000256" key="4">
    <source>
        <dbReference type="ARBA" id="ARBA00013258"/>
    </source>
</evidence>
<dbReference type="InterPro" id="IPR052760">
    <property type="entry name" value="Mitochondrial_malonyltrans"/>
</dbReference>
<accession>V4AM44</accession>
<dbReference type="SMART" id="SM00827">
    <property type="entry name" value="PKS_AT"/>
    <property type="match status" value="1"/>
</dbReference>
<keyword evidence="11" id="KW-0275">Fatty acid biosynthesis</keyword>
<keyword evidence="5" id="KW-0444">Lipid biosynthesis</keyword>
<keyword evidence="6" id="KW-0808">Transferase</keyword>
<evidence type="ECO:0000256" key="12">
    <source>
        <dbReference type="ARBA" id="ARBA00061523"/>
    </source>
</evidence>
<dbReference type="Gene3D" id="3.40.366.10">
    <property type="entry name" value="Malonyl-Coenzyme A Acyl Carrier Protein, domain 2"/>
    <property type="match status" value="1"/>
</dbReference>
<evidence type="ECO:0000256" key="13">
    <source>
        <dbReference type="ARBA" id="ARBA00077751"/>
    </source>
</evidence>
<comment type="subcellular location">
    <subcellularLocation>
        <location evidence="1">Mitochondrion</location>
    </subcellularLocation>
</comment>
<dbReference type="FunFam" id="3.30.70.250:FF:000005">
    <property type="entry name" value="Malonyl-CoA-acyl carrier protein transacylase, mitochondrial"/>
    <property type="match status" value="1"/>
</dbReference>
<feature type="domain" description="Malonyl-CoA:ACP transacylase (MAT)" evidence="15">
    <location>
        <begin position="42"/>
        <end position="339"/>
    </location>
</feature>
<evidence type="ECO:0000256" key="11">
    <source>
        <dbReference type="ARBA" id="ARBA00023160"/>
    </source>
</evidence>
<dbReference type="OMA" id="AANYNCP"/>
<keyword evidence="9" id="KW-0443">Lipid metabolism</keyword>
<dbReference type="GO" id="GO:0006633">
    <property type="term" value="P:fatty acid biosynthetic process"/>
    <property type="evidence" value="ECO:0007669"/>
    <property type="project" value="UniProtKB-KW"/>
</dbReference>
<dbReference type="HOGENOM" id="CLU_030558_2_1_1"/>
<evidence type="ECO:0000256" key="6">
    <source>
        <dbReference type="ARBA" id="ARBA00022679"/>
    </source>
</evidence>
<dbReference type="Pfam" id="PF00698">
    <property type="entry name" value="Acyl_transf_1"/>
    <property type="match status" value="1"/>
</dbReference>
<dbReference type="RefSeq" id="XP_009050914.1">
    <property type="nucleotide sequence ID" value="XM_009052666.1"/>
</dbReference>
<dbReference type="Gene3D" id="3.30.70.250">
    <property type="entry name" value="Malonyl-CoA ACP transacylase, ACP-binding"/>
    <property type="match status" value="1"/>
</dbReference>
<gene>
    <name evidence="16" type="ORF">LOTGIDRAFT_114671</name>
</gene>
<dbReference type="SUPFAM" id="SSF52151">
    <property type="entry name" value="FabD/lysophospholipase-like"/>
    <property type="match status" value="1"/>
</dbReference>
<dbReference type="InterPro" id="IPR024925">
    <property type="entry name" value="Malonyl_CoA-ACP_transAc"/>
</dbReference>
<evidence type="ECO:0000256" key="2">
    <source>
        <dbReference type="ARBA" id="ARBA00005194"/>
    </source>
</evidence>
<name>V4AM44_LOTGI</name>
<evidence type="ECO:0000256" key="3">
    <source>
        <dbReference type="ARBA" id="ARBA00008217"/>
    </source>
</evidence>
<evidence type="ECO:0000259" key="15">
    <source>
        <dbReference type="SMART" id="SM00827"/>
    </source>
</evidence>
<evidence type="ECO:0000256" key="5">
    <source>
        <dbReference type="ARBA" id="ARBA00022516"/>
    </source>
</evidence>
<protein>
    <recommendedName>
        <fullName evidence="4">[acyl-carrier-protein] S-malonyltransferase</fullName>
        <ecNumber evidence="4">2.3.1.39</ecNumber>
    </recommendedName>
    <alternativeName>
        <fullName evidence="13">[Acyl-carrier-protein] malonyltransferase</fullName>
    </alternativeName>
</protein>
<dbReference type="GO" id="GO:0005739">
    <property type="term" value="C:mitochondrion"/>
    <property type="evidence" value="ECO:0007669"/>
    <property type="project" value="UniProtKB-SubCell"/>
</dbReference>
<dbReference type="PANTHER" id="PTHR47170">
    <property type="entry name" value="MALONYL-COA ACP TRANSACYLASE, ACP-BINDING"/>
    <property type="match status" value="1"/>
</dbReference>
<dbReference type="InterPro" id="IPR016035">
    <property type="entry name" value="Acyl_Trfase/lysoPLipase"/>
</dbReference>
<dbReference type="KEGG" id="lgi:LOTGIDRAFT_114671"/>
<keyword evidence="17" id="KW-1185">Reference proteome</keyword>
<dbReference type="EMBL" id="KB201262">
    <property type="protein sequence ID" value="ESO98207.1"/>
    <property type="molecule type" value="Genomic_DNA"/>
</dbReference>
<dbReference type="InterPro" id="IPR001227">
    <property type="entry name" value="Ac_transferase_dom_sf"/>
</dbReference>
<dbReference type="AlphaFoldDB" id="V4AM44"/>
<reference evidence="16 17" key="1">
    <citation type="journal article" date="2013" name="Nature">
        <title>Insights into bilaterian evolution from three spiralian genomes.</title>
        <authorList>
            <person name="Simakov O."/>
            <person name="Marletaz F."/>
            <person name="Cho S.J."/>
            <person name="Edsinger-Gonzales E."/>
            <person name="Havlak P."/>
            <person name="Hellsten U."/>
            <person name="Kuo D.H."/>
            <person name="Larsson T."/>
            <person name="Lv J."/>
            <person name="Arendt D."/>
            <person name="Savage R."/>
            <person name="Osoegawa K."/>
            <person name="de Jong P."/>
            <person name="Grimwood J."/>
            <person name="Chapman J.A."/>
            <person name="Shapiro H."/>
            <person name="Aerts A."/>
            <person name="Otillar R.P."/>
            <person name="Terry A.Y."/>
            <person name="Boore J.L."/>
            <person name="Grigoriev I.V."/>
            <person name="Lindberg D.R."/>
            <person name="Seaver E.C."/>
            <person name="Weisblat D.A."/>
            <person name="Putnam N.H."/>
            <person name="Rokhsar D.S."/>
        </authorList>
    </citation>
    <scope>NUCLEOTIDE SEQUENCE [LARGE SCALE GENOMIC DNA]</scope>
</reference>
<keyword evidence="8" id="KW-0809">Transit peptide</keyword>
<keyword evidence="7" id="KW-0276">Fatty acid metabolism</keyword>
<keyword evidence="10" id="KW-0496">Mitochondrion</keyword>
<evidence type="ECO:0000313" key="17">
    <source>
        <dbReference type="Proteomes" id="UP000030746"/>
    </source>
</evidence>
<feature type="region of interest" description="Disordered" evidence="14">
    <location>
        <begin position="1"/>
        <end position="30"/>
    </location>
</feature>
<proteinExistence type="inferred from homology"/>
<dbReference type="STRING" id="225164.V4AM44"/>
<feature type="compositionally biased region" description="Basic and acidic residues" evidence="14">
    <location>
        <begin position="1"/>
        <end position="17"/>
    </location>
</feature>
<dbReference type="Proteomes" id="UP000030746">
    <property type="component" value="Unassembled WGS sequence"/>
</dbReference>
<dbReference type="OrthoDB" id="541883at2759"/>